<keyword evidence="4" id="KW-1185">Reference proteome</keyword>
<evidence type="ECO:0000313" key="3">
    <source>
        <dbReference type="EMBL" id="SJZ73462.1"/>
    </source>
</evidence>
<dbReference type="Proteomes" id="UP000190888">
    <property type="component" value="Unassembled WGS sequence"/>
</dbReference>
<evidence type="ECO:0000313" key="4">
    <source>
        <dbReference type="Proteomes" id="UP000190888"/>
    </source>
</evidence>
<feature type="transmembrane region" description="Helical" evidence="2">
    <location>
        <begin position="6"/>
        <end position="25"/>
    </location>
</feature>
<sequence length="82" mass="8777">MTDNQKFIAGLVLGAAAGAALVLLFSGDKGKEVLADAKEMAADVEQKVKDSIEEFDQAFNELLEKGRDFIAQLQTTATTNNT</sequence>
<keyword evidence="2" id="KW-0812">Transmembrane</keyword>
<gene>
    <name evidence="3" type="ORF">SAMN04488132_10462</name>
</gene>
<keyword evidence="2" id="KW-1133">Transmembrane helix</keyword>
<name>A0A1T4N2M9_9BACT</name>
<evidence type="ECO:0000256" key="1">
    <source>
        <dbReference type="SAM" id="Coils"/>
    </source>
</evidence>
<feature type="coiled-coil region" evidence="1">
    <location>
        <begin position="34"/>
        <end position="61"/>
    </location>
</feature>
<evidence type="ECO:0000256" key="2">
    <source>
        <dbReference type="SAM" id="Phobius"/>
    </source>
</evidence>
<dbReference type="STRING" id="413434.SAMN04488132_10462"/>
<accession>A0A1T4N2M9</accession>
<dbReference type="EMBL" id="FUWH01000004">
    <property type="protein sequence ID" value="SJZ73462.1"/>
    <property type="molecule type" value="Genomic_DNA"/>
</dbReference>
<dbReference type="RefSeq" id="WP_078831049.1">
    <property type="nucleotide sequence ID" value="NZ_FUWH01000004.1"/>
</dbReference>
<proteinExistence type="predicted"/>
<reference evidence="3 4" key="1">
    <citation type="submission" date="2017-02" db="EMBL/GenBank/DDBJ databases">
        <authorList>
            <person name="Peterson S.W."/>
        </authorList>
    </citation>
    <scope>NUCLEOTIDE SEQUENCE [LARGE SCALE GENOMIC DNA]</scope>
    <source>
        <strain evidence="3 4">DSM 22335</strain>
    </source>
</reference>
<organism evidence="3 4">
    <name type="scientific">Sediminibacterium ginsengisoli</name>
    <dbReference type="NCBI Taxonomy" id="413434"/>
    <lineage>
        <taxon>Bacteria</taxon>
        <taxon>Pseudomonadati</taxon>
        <taxon>Bacteroidota</taxon>
        <taxon>Chitinophagia</taxon>
        <taxon>Chitinophagales</taxon>
        <taxon>Chitinophagaceae</taxon>
        <taxon>Sediminibacterium</taxon>
    </lineage>
</organism>
<keyword evidence="2" id="KW-0472">Membrane</keyword>
<dbReference type="Pfam" id="PF12732">
    <property type="entry name" value="YtxH"/>
    <property type="match status" value="1"/>
</dbReference>
<protein>
    <submittedName>
        <fullName evidence="3">YtxH-like protein</fullName>
    </submittedName>
</protein>
<keyword evidence="1" id="KW-0175">Coiled coil</keyword>
<dbReference type="InterPro" id="IPR024623">
    <property type="entry name" value="YtxH"/>
</dbReference>
<dbReference type="AlphaFoldDB" id="A0A1T4N2M9"/>